<keyword evidence="6" id="KW-1185">Reference proteome</keyword>
<feature type="domain" description="HTH tetR-type" evidence="4">
    <location>
        <begin position="10"/>
        <end position="70"/>
    </location>
</feature>
<comment type="caution">
    <text evidence="5">The sequence shown here is derived from an EMBL/GenBank/DDBJ whole genome shotgun (WGS) entry which is preliminary data.</text>
</comment>
<protein>
    <recommendedName>
        <fullName evidence="4">HTH tetR-type domain-containing protein</fullName>
    </recommendedName>
</protein>
<dbReference type="PATRIC" id="fig|1329909.3.peg.3012"/>
<dbReference type="SUPFAM" id="SSF48498">
    <property type="entry name" value="Tetracyclin repressor-like, C-terminal domain"/>
    <property type="match status" value="1"/>
</dbReference>
<gene>
    <name evidence="5" type="ORF">L288_15660</name>
</gene>
<sequence length="258" mass="28420">MTRVQRRNADESRKLLLDAAERQFAMHGYDGVSMRMIASDAAISLGLLTYHFPTKEQLFEMVIARRADELNHVRRQAFDALRTSSIHDIMDAFSRPIVDALTGPDRGWHFYARLLAVMGRDPRWAALVTSHFLVSVNEGIERLIAAEPRLDLDSASEAFSYAISVFTGTFAVSGSDALNYLPTSSQKDLRAAYPTMLDFIVGGIEKIAHRREVTPPPVRGKAKAAKVPSARKAQSKAEEGRTVSGSAKRTSKAVTEAG</sequence>
<dbReference type="SUPFAM" id="SSF46689">
    <property type="entry name" value="Homeodomain-like"/>
    <property type="match status" value="1"/>
</dbReference>
<dbReference type="Gene3D" id="1.10.357.10">
    <property type="entry name" value="Tetracycline Repressor, domain 2"/>
    <property type="match status" value="1"/>
</dbReference>
<dbReference type="Proteomes" id="UP000015525">
    <property type="component" value="Unassembled WGS sequence"/>
</dbReference>
<dbReference type="Pfam" id="PF00440">
    <property type="entry name" value="TetR_N"/>
    <property type="match status" value="1"/>
</dbReference>
<dbReference type="AlphaFoldDB" id="T0GSE3"/>
<dbReference type="PRINTS" id="PR00455">
    <property type="entry name" value="HTHTETR"/>
</dbReference>
<dbReference type="PROSITE" id="PS01081">
    <property type="entry name" value="HTH_TETR_1"/>
    <property type="match status" value="1"/>
</dbReference>
<dbReference type="PROSITE" id="PS50977">
    <property type="entry name" value="HTH_TETR_2"/>
    <property type="match status" value="1"/>
</dbReference>
<dbReference type="PANTHER" id="PTHR30055:SF146">
    <property type="entry name" value="HTH-TYPE TRANSCRIPTIONAL DUAL REGULATOR CECR"/>
    <property type="match status" value="1"/>
</dbReference>
<feature type="region of interest" description="Disordered" evidence="3">
    <location>
        <begin position="211"/>
        <end position="258"/>
    </location>
</feature>
<evidence type="ECO:0000256" key="2">
    <source>
        <dbReference type="PROSITE-ProRule" id="PRU00335"/>
    </source>
</evidence>
<evidence type="ECO:0000256" key="3">
    <source>
        <dbReference type="SAM" id="MobiDB-lite"/>
    </source>
</evidence>
<dbReference type="InterPro" id="IPR050109">
    <property type="entry name" value="HTH-type_TetR-like_transc_reg"/>
</dbReference>
<dbReference type="Pfam" id="PF17939">
    <property type="entry name" value="TetR_C_30"/>
    <property type="match status" value="1"/>
</dbReference>
<dbReference type="EMBL" id="ATHO01000141">
    <property type="protein sequence ID" value="EQB02868.1"/>
    <property type="molecule type" value="Genomic_DNA"/>
</dbReference>
<dbReference type="InterPro" id="IPR009057">
    <property type="entry name" value="Homeodomain-like_sf"/>
</dbReference>
<dbReference type="InterPro" id="IPR041586">
    <property type="entry name" value="PsrA_TetR_C"/>
</dbReference>
<dbReference type="GO" id="GO:0003700">
    <property type="term" value="F:DNA-binding transcription factor activity"/>
    <property type="evidence" value="ECO:0007669"/>
    <property type="project" value="TreeGrafter"/>
</dbReference>
<proteinExistence type="predicted"/>
<dbReference type="GO" id="GO:0000976">
    <property type="term" value="F:transcription cis-regulatory region binding"/>
    <property type="evidence" value="ECO:0007669"/>
    <property type="project" value="TreeGrafter"/>
</dbReference>
<organism evidence="5 6">
    <name type="scientific">Sphingobium quisquiliarum P25</name>
    <dbReference type="NCBI Taxonomy" id="1329909"/>
    <lineage>
        <taxon>Bacteria</taxon>
        <taxon>Pseudomonadati</taxon>
        <taxon>Pseudomonadota</taxon>
        <taxon>Alphaproteobacteria</taxon>
        <taxon>Sphingomonadales</taxon>
        <taxon>Sphingomonadaceae</taxon>
        <taxon>Sphingobium</taxon>
    </lineage>
</organism>
<dbReference type="InterPro" id="IPR036271">
    <property type="entry name" value="Tet_transcr_reg_TetR-rel_C_sf"/>
</dbReference>
<keyword evidence="1 2" id="KW-0238">DNA-binding</keyword>
<reference evidence="5 6" key="1">
    <citation type="journal article" date="2013" name="Genome Announc.">
        <title>Draft Genome Sequence of Sphingobium quisquiliarum Strain P25T, a Novel Hexachlorocyclohexane (HCH)-Degrading Bacterium Isolated from an HCH Dumpsite.</title>
        <authorList>
            <person name="Kumar Singh A."/>
            <person name="Sangwan N."/>
            <person name="Sharma A."/>
            <person name="Gupta V."/>
            <person name="Khurana J.P."/>
            <person name="Lal R."/>
        </authorList>
    </citation>
    <scope>NUCLEOTIDE SEQUENCE [LARGE SCALE GENOMIC DNA]</scope>
    <source>
        <strain evidence="5 6">P25</strain>
    </source>
</reference>
<evidence type="ECO:0000313" key="5">
    <source>
        <dbReference type="EMBL" id="EQB02868.1"/>
    </source>
</evidence>
<dbReference type="InterPro" id="IPR023772">
    <property type="entry name" value="DNA-bd_HTH_TetR-type_CS"/>
</dbReference>
<dbReference type="RefSeq" id="WP_021239189.1">
    <property type="nucleotide sequence ID" value="NZ_ATHO01000141.1"/>
</dbReference>
<name>T0GSE3_9SPHN</name>
<feature type="DNA-binding region" description="H-T-H motif" evidence="2">
    <location>
        <begin position="33"/>
        <end position="52"/>
    </location>
</feature>
<dbReference type="InterPro" id="IPR001647">
    <property type="entry name" value="HTH_TetR"/>
</dbReference>
<evidence type="ECO:0000256" key="1">
    <source>
        <dbReference type="ARBA" id="ARBA00023125"/>
    </source>
</evidence>
<evidence type="ECO:0000313" key="6">
    <source>
        <dbReference type="Proteomes" id="UP000015525"/>
    </source>
</evidence>
<evidence type="ECO:0000259" key="4">
    <source>
        <dbReference type="PROSITE" id="PS50977"/>
    </source>
</evidence>
<dbReference type="PANTHER" id="PTHR30055">
    <property type="entry name" value="HTH-TYPE TRANSCRIPTIONAL REGULATOR RUTR"/>
    <property type="match status" value="1"/>
</dbReference>
<accession>T0GSE3</accession>